<evidence type="ECO:0008006" key="4">
    <source>
        <dbReference type="Google" id="ProtNLM"/>
    </source>
</evidence>
<feature type="region of interest" description="Disordered" evidence="1">
    <location>
        <begin position="53"/>
        <end position="84"/>
    </location>
</feature>
<name>A0A0M3AVN1_9SPHN</name>
<dbReference type="InterPro" id="IPR010982">
    <property type="entry name" value="Lambda_DNA-bd_dom_sf"/>
</dbReference>
<dbReference type="InterPro" id="IPR059216">
    <property type="entry name" value="LeuA_carph_isopro_dom"/>
</dbReference>
<organism evidence="2 3">
    <name type="scientific">Sphingobium chungbukense</name>
    <dbReference type="NCBI Taxonomy" id="56193"/>
    <lineage>
        <taxon>Bacteria</taxon>
        <taxon>Pseudomonadati</taxon>
        <taxon>Pseudomonadota</taxon>
        <taxon>Alphaproteobacteria</taxon>
        <taxon>Sphingomonadales</taxon>
        <taxon>Sphingomonadaceae</taxon>
        <taxon>Sphingobium</taxon>
    </lineage>
</organism>
<dbReference type="NCBIfam" id="NF046037">
    <property type="entry name" value="carphisopro"/>
    <property type="match status" value="1"/>
</dbReference>
<dbReference type="EMBL" id="LBIC01000001">
    <property type="protein sequence ID" value="KKW93890.1"/>
    <property type="molecule type" value="Genomic_DNA"/>
</dbReference>
<dbReference type="AlphaFoldDB" id="A0A0M3AVN1"/>
<gene>
    <name evidence="2" type="ORF">YP76_04360</name>
</gene>
<dbReference type="SUPFAM" id="SSF47413">
    <property type="entry name" value="lambda repressor-like DNA-binding domains"/>
    <property type="match status" value="1"/>
</dbReference>
<reference evidence="2 3" key="1">
    <citation type="submission" date="2015-04" db="EMBL/GenBank/DDBJ databases">
        <title>Genome sequence of aromatic hydrocarbons-degrading Sphingobium chungbukense DJ77.</title>
        <authorList>
            <person name="Kim Y.-C."/>
            <person name="Chae J.-C."/>
        </authorList>
    </citation>
    <scope>NUCLEOTIDE SEQUENCE [LARGE SCALE GENOMIC DNA]</scope>
    <source>
        <strain evidence="2 3">DJ77</strain>
    </source>
</reference>
<dbReference type="Proteomes" id="UP000033874">
    <property type="component" value="Unassembled WGS sequence"/>
</dbReference>
<accession>A0A0M3AVN1</accession>
<evidence type="ECO:0000313" key="2">
    <source>
        <dbReference type="EMBL" id="KKW93890.1"/>
    </source>
</evidence>
<dbReference type="STRING" id="56193.YP76_04360"/>
<comment type="caution">
    <text evidence="2">The sequence shown here is derived from an EMBL/GenBank/DDBJ whole genome shotgun (WGS) entry which is preliminary data.</text>
</comment>
<sequence>MLTDADIIIDGLGGTSAVAKMVKSPTSTVHSWRKNGIPAARLDHMKLAAKKARKPWPSVSHAHSSACDAVPAGDARSVAERISA</sequence>
<evidence type="ECO:0000256" key="1">
    <source>
        <dbReference type="SAM" id="MobiDB-lite"/>
    </source>
</evidence>
<keyword evidence="3" id="KW-1185">Reference proteome</keyword>
<proteinExistence type="predicted"/>
<dbReference type="PATRIC" id="fig|56193.3.peg.895"/>
<dbReference type="GO" id="GO:0003677">
    <property type="term" value="F:DNA binding"/>
    <property type="evidence" value="ECO:0007669"/>
    <property type="project" value="InterPro"/>
</dbReference>
<protein>
    <recommendedName>
        <fullName evidence="4">Rha family transcriptional regulator</fullName>
    </recommendedName>
</protein>
<evidence type="ECO:0000313" key="3">
    <source>
        <dbReference type="Proteomes" id="UP000033874"/>
    </source>
</evidence>